<dbReference type="EMBL" id="LR134117">
    <property type="protein sequence ID" value="VDZ61370.1"/>
    <property type="molecule type" value="Genomic_DNA"/>
</dbReference>
<dbReference type="InterPro" id="IPR003959">
    <property type="entry name" value="ATPase_AAA_core"/>
</dbReference>
<dbReference type="PANTHER" id="PTHR32182">
    <property type="entry name" value="DNA REPLICATION AND REPAIR PROTEIN RECF"/>
    <property type="match status" value="1"/>
</dbReference>
<dbReference type="Pfam" id="PF13304">
    <property type="entry name" value="AAA_21"/>
    <property type="match status" value="1"/>
</dbReference>
<dbReference type="PANTHER" id="PTHR32182:SF25">
    <property type="entry name" value="SLR1056 PROTEIN"/>
    <property type="match status" value="1"/>
</dbReference>
<accession>A0A447KVL2</accession>
<dbReference type="SUPFAM" id="SSF52540">
    <property type="entry name" value="P-loop containing nucleoside triphosphate hydrolases"/>
    <property type="match status" value="1"/>
</dbReference>
<dbReference type="KEGG" id="sof:NCTC11214_03727"/>
<evidence type="ECO:0000313" key="3">
    <source>
        <dbReference type="Proteomes" id="UP000281391"/>
    </source>
</evidence>
<dbReference type="InterPro" id="IPR014555">
    <property type="entry name" value="RecF-like"/>
</dbReference>
<sequence length="378" mass="41844">MLHCAMVLIANLSMTIQRLNLKGFRSIRDMQLDLGRLNVISGPNGCGKSNLYKAVRLIHQAAAGRLSTALAEEGGIPKAMWAGGLRPGERRGDARRMVLSATMDDFDYELQLGFPEPSSSLFTLDPLVKQESLWLSGHGRRASTRILERRNQTAFLTNIDGERISYPVSLHAEESVFGQLAEPHLYPEVSQVRENLLQWRFYHEFAVWPGSPLRAPQVGIRSPVLAHDGSNMVAAFQTIREIGNGALLKEILMQAFPDTVFDVEAPQGLFHLLTYREGILRALDVAELSDGTLRFLCLAVALLSPRPPAFIALNEPENSLHPDLLPALAQLIAEASRYSQLWVTSHSPALAAMIARHSEVTHYRLAQRQGETVLTDAS</sequence>
<name>A0A447KVL2_SEROD</name>
<dbReference type="GO" id="GO:0016887">
    <property type="term" value="F:ATP hydrolysis activity"/>
    <property type="evidence" value="ECO:0007669"/>
    <property type="project" value="InterPro"/>
</dbReference>
<gene>
    <name evidence="2" type="primary">smc</name>
    <name evidence="2" type="ORF">NCTC11214_03727</name>
</gene>
<dbReference type="Proteomes" id="UP000281391">
    <property type="component" value="Chromosome"/>
</dbReference>
<organism evidence="2 3">
    <name type="scientific">Serratia odorifera</name>
    <dbReference type="NCBI Taxonomy" id="618"/>
    <lineage>
        <taxon>Bacteria</taxon>
        <taxon>Pseudomonadati</taxon>
        <taxon>Pseudomonadota</taxon>
        <taxon>Gammaproteobacteria</taxon>
        <taxon>Enterobacterales</taxon>
        <taxon>Yersiniaceae</taxon>
        <taxon>Serratia</taxon>
    </lineage>
</organism>
<dbReference type="GO" id="GO:0005524">
    <property type="term" value="F:ATP binding"/>
    <property type="evidence" value="ECO:0007669"/>
    <property type="project" value="InterPro"/>
</dbReference>
<proteinExistence type="predicted"/>
<dbReference type="Gene3D" id="3.40.50.300">
    <property type="entry name" value="P-loop containing nucleotide triphosphate hydrolases"/>
    <property type="match status" value="2"/>
</dbReference>
<evidence type="ECO:0000313" key="2">
    <source>
        <dbReference type="EMBL" id="VDZ61370.1"/>
    </source>
</evidence>
<dbReference type="GO" id="GO:0006302">
    <property type="term" value="P:double-strand break repair"/>
    <property type="evidence" value="ECO:0007669"/>
    <property type="project" value="TreeGrafter"/>
</dbReference>
<dbReference type="PIRSF" id="PIRSF029347">
    <property type="entry name" value="RecF"/>
    <property type="match status" value="1"/>
</dbReference>
<dbReference type="InterPro" id="IPR027417">
    <property type="entry name" value="P-loop_NTPase"/>
</dbReference>
<protein>
    <submittedName>
        <fullName evidence="2">Chromosome partition protein Smc</fullName>
    </submittedName>
</protein>
<reference evidence="2 3" key="1">
    <citation type="submission" date="2018-12" db="EMBL/GenBank/DDBJ databases">
        <authorList>
            <consortium name="Pathogen Informatics"/>
        </authorList>
    </citation>
    <scope>NUCLEOTIDE SEQUENCE [LARGE SCALE GENOMIC DNA]</scope>
    <source>
        <strain evidence="2 3">NCTC11214</strain>
    </source>
</reference>
<dbReference type="GO" id="GO:0000731">
    <property type="term" value="P:DNA synthesis involved in DNA repair"/>
    <property type="evidence" value="ECO:0007669"/>
    <property type="project" value="TreeGrafter"/>
</dbReference>
<feature type="domain" description="ATPase AAA-type core" evidence="1">
    <location>
        <begin position="37"/>
        <end position="350"/>
    </location>
</feature>
<dbReference type="AlphaFoldDB" id="A0A447KVL2"/>
<evidence type="ECO:0000259" key="1">
    <source>
        <dbReference type="Pfam" id="PF13304"/>
    </source>
</evidence>